<feature type="compositionally biased region" description="Basic and acidic residues" evidence="1">
    <location>
        <begin position="60"/>
        <end position="72"/>
    </location>
</feature>
<proteinExistence type="predicted"/>
<dbReference type="EMBL" id="JAERWL010000018">
    <property type="protein sequence ID" value="MBM9478480.1"/>
    <property type="molecule type" value="Genomic_DNA"/>
</dbReference>
<name>A0A938YTA8_9ACTN</name>
<dbReference type="AlphaFoldDB" id="A0A938YTA8"/>
<keyword evidence="3" id="KW-1185">Reference proteome</keyword>
<evidence type="ECO:0000313" key="3">
    <source>
        <dbReference type="Proteomes" id="UP000663801"/>
    </source>
</evidence>
<dbReference type="RefSeq" id="WP_205258506.1">
    <property type="nucleotide sequence ID" value="NZ_BAAAPV010000007.1"/>
</dbReference>
<evidence type="ECO:0000313" key="2">
    <source>
        <dbReference type="EMBL" id="MBM9478480.1"/>
    </source>
</evidence>
<accession>A0A938YTA8</accession>
<gene>
    <name evidence="2" type="ORF">JL107_18675</name>
</gene>
<comment type="caution">
    <text evidence="2">The sequence shown here is derived from an EMBL/GenBank/DDBJ whole genome shotgun (WGS) entry which is preliminary data.</text>
</comment>
<reference evidence="2" key="1">
    <citation type="submission" date="2021-01" db="EMBL/GenBank/DDBJ databases">
        <title>KCTC 19127 draft genome.</title>
        <authorList>
            <person name="An D."/>
        </authorList>
    </citation>
    <scope>NUCLEOTIDE SEQUENCE</scope>
    <source>
        <strain evidence="2">KCTC 19127</strain>
    </source>
</reference>
<evidence type="ECO:0008006" key="4">
    <source>
        <dbReference type="Google" id="ProtNLM"/>
    </source>
</evidence>
<evidence type="ECO:0000256" key="1">
    <source>
        <dbReference type="SAM" id="MobiDB-lite"/>
    </source>
</evidence>
<feature type="region of interest" description="Disordered" evidence="1">
    <location>
        <begin position="60"/>
        <end position="84"/>
    </location>
</feature>
<organism evidence="2 3">
    <name type="scientific">Nakamurella flavida</name>
    <dbReference type="NCBI Taxonomy" id="363630"/>
    <lineage>
        <taxon>Bacteria</taxon>
        <taxon>Bacillati</taxon>
        <taxon>Actinomycetota</taxon>
        <taxon>Actinomycetes</taxon>
        <taxon>Nakamurellales</taxon>
        <taxon>Nakamurellaceae</taxon>
        <taxon>Nakamurella</taxon>
    </lineage>
</organism>
<dbReference type="Proteomes" id="UP000663801">
    <property type="component" value="Unassembled WGS sequence"/>
</dbReference>
<sequence>MLSTLTEPAAVRASMRMNLRAGSADPSHLVFEFFAGDPDAFTGLAGDARAALGASADVLLDPHRDTPRDHHPWPGGGPDPAAAGELDQAIGVLLVRGHADPRAALDEYAARRGLTRPAAARHILDSLGGGHPQ</sequence>
<protein>
    <recommendedName>
        <fullName evidence="4">ANTAR domain-containing protein</fullName>
    </recommendedName>
</protein>